<dbReference type="KEGG" id="haz:A9404_00010"/>
<dbReference type="Pfam" id="PF02636">
    <property type="entry name" value="Methyltransf_28"/>
    <property type="match status" value="1"/>
</dbReference>
<dbReference type="STRING" id="1860122.A9404_00010"/>
<keyword evidence="2" id="KW-0808">Transferase</keyword>
<evidence type="ECO:0000313" key="4">
    <source>
        <dbReference type="Proteomes" id="UP000078596"/>
    </source>
</evidence>
<dbReference type="GO" id="GO:0032259">
    <property type="term" value="P:methylation"/>
    <property type="evidence" value="ECO:0007669"/>
    <property type="project" value="UniProtKB-KW"/>
</dbReference>
<dbReference type="RefSeq" id="WP_066102455.1">
    <property type="nucleotide sequence ID" value="NZ_CP016027.1"/>
</dbReference>
<organism evidence="3 4">
    <name type="scientific">Halothiobacillus diazotrophicus</name>
    <dbReference type="NCBI Taxonomy" id="1860122"/>
    <lineage>
        <taxon>Bacteria</taxon>
        <taxon>Pseudomonadati</taxon>
        <taxon>Pseudomonadota</taxon>
        <taxon>Gammaproteobacteria</taxon>
        <taxon>Chromatiales</taxon>
        <taxon>Halothiobacillaceae</taxon>
        <taxon>Halothiobacillus</taxon>
    </lineage>
</organism>
<reference evidence="3 4" key="1">
    <citation type="submission" date="2016-06" db="EMBL/GenBank/DDBJ databases">
        <title>Insight into the functional genes involving in sulfur oxidation in Pearl River water.</title>
        <authorList>
            <person name="Luo J."/>
            <person name="Tan X."/>
            <person name="Lin W."/>
        </authorList>
    </citation>
    <scope>NUCLEOTIDE SEQUENCE [LARGE SCALE GENOMIC DNA]</scope>
    <source>
        <strain evidence="3 4">LS2</strain>
    </source>
</reference>
<evidence type="ECO:0000313" key="3">
    <source>
        <dbReference type="EMBL" id="ANJ68164.1"/>
    </source>
</evidence>
<sequence length="111" mass="12009">MAAGPGRRVGDAVLELGAGSGQLLIDFLTECARRDCLPARYLVLEISPALRSRQQARVSAELPSHLAERVTWIADRAELAPGEALHWSARYGDRQRGTGRHAGRAIPLGAR</sequence>
<protein>
    <submittedName>
        <fullName evidence="3">Uncharacterized protein</fullName>
    </submittedName>
</protein>
<keyword evidence="1" id="KW-0489">Methyltransferase</keyword>
<keyword evidence="4" id="KW-1185">Reference proteome</keyword>
<dbReference type="Proteomes" id="UP000078596">
    <property type="component" value="Chromosome"/>
</dbReference>
<name>A0A191ZJV1_9GAMM</name>
<dbReference type="InterPro" id="IPR029063">
    <property type="entry name" value="SAM-dependent_MTases_sf"/>
</dbReference>
<dbReference type="SUPFAM" id="SSF53335">
    <property type="entry name" value="S-adenosyl-L-methionine-dependent methyltransferases"/>
    <property type="match status" value="1"/>
</dbReference>
<accession>A0A191ZJV1</accession>
<dbReference type="EMBL" id="CP016027">
    <property type="protein sequence ID" value="ANJ68164.1"/>
    <property type="molecule type" value="Genomic_DNA"/>
</dbReference>
<dbReference type="InterPro" id="IPR003788">
    <property type="entry name" value="NDUFAF7"/>
</dbReference>
<evidence type="ECO:0000256" key="2">
    <source>
        <dbReference type="ARBA" id="ARBA00022679"/>
    </source>
</evidence>
<dbReference type="AlphaFoldDB" id="A0A191ZJV1"/>
<gene>
    <name evidence="3" type="ORF">A9404_00010</name>
</gene>
<dbReference type="GO" id="GO:0008168">
    <property type="term" value="F:methyltransferase activity"/>
    <property type="evidence" value="ECO:0007669"/>
    <property type="project" value="UniProtKB-KW"/>
</dbReference>
<dbReference type="Gene3D" id="3.40.50.12710">
    <property type="match status" value="1"/>
</dbReference>
<evidence type="ECO:0000256" key="1">
    <source>
        <dbReference type="ARBA" id="ARBA00022603"/>
    </source>
</evidence>
<proteinExistence type="predicted"/>
<dbReference type="InterPro" id="IPR038375">
    <property type="entry name" value="NDUFAF7_sf"/>
</dbReference>